<dbReference type="OrthoDB" id="9801227at2"/>
<dbReference type="InterPro" id="IPR014710">
    <property type="entry name" value="RmlC-like_jellyroll"/>
</dbReference>
<dbReference type="RefSeq" id="WP_115468515.1">
    <property type="nucleotide sequence ID" value="NZ_QKRA01000006.1"/>
</dbReference>
<evidence type="ECO:0000313" key="3">
    <source>
        <dbReference type="Proteomes" id="UP000254326"/>
    </source>
</evidence>
<reference evidence="2 3" key="1">
    <citation type="submission" date="2018-06" db="EMBL/GenBank/DDBJ databases">
        <title>Marinomonas sp. YLB-05 draft genome sequence.</title>
        <authorList>
            <person name="Yu L."/>
            <person name="Tang X."/>
        </authorList>
    </citation>
    <scope>NUCLEOTIDE SEQUENCE [LARGE SCALE GENOMIC DNA]</scope>
    <source>
        <strain evidence="2 3">YLB-05</strain>
    </source>
</reference>
<protein>
    <submittedName>
        <fullName evidence="2">Anti-sigma factor</fullName>
    </submittedName>
</protein>
<evidence type="ECO:0000259" key="1">
    <source>
        <dbReference type="Pfam" id="PF12973"/>
    </source>
</evidence>
<dbReference type="Pfam" id="PF12973">
    <property type="entry name" value="Cupin_7"/>
    <property type="match status" value="1"/>
</dbReference>
<dbReference type="SUPFAM" id="SSF51182">
    <property type="entry name" value="RmlC-like cupins"/>
    <property type="match status" value="1"/>
</dbReference>
<gene>
    <name evidence="2" type="ORF">DN730_12665</name>
</gene>
<evidence type="ECO:0000313" key="2">
    <source>
        <dbReference type="EMBL" id="RDL43597.1"/>
    </source>
</evidence>
<dbReference type="CDD" id="cd20303">
    <property type="entry name" value="cupin_ChrR_1"/>
    <property type="match status" value="1"/>
</dbReference>
<accession>A0A370U742</accession>
<organism evidence="2 3">
    <name type="scientific">Marinomonas piezotolerans</name>
    <dbReference type="NCBI Taxonomy" id="2213058"/>
    <lineage>
        <taxon>Bacteria</taxon>
        <taxon>Pseudomonadati</taxon>
        <taxon>Pseudomonadota</taxon>
        <taxon>Gammaproteobacteria</taxon>
        <taxon>Oceanospirillales</taxon>
        <taxon>Oceanospirillaceae</taxon>
        <taxon>Marinomonas</taxon>
    </lineage>
</organism>
<keyword evidence="3" id="KW-1185">Reference proteome</keyword>
<dbReference type="EMBL" id="QKRA01000006">
    <property type="protein sequence ID" value="RDL43597.1"/>
    <property type="molecule type" value="Genomic_DNA"/>
</dbReference>
<dbReference type="InterPro" id="IPR025979">
    <property type="entry name" value="ChrR-like_cupin_dom"/>
</dbReference>
<dbReference type="InterPro" id="IPR011051">
    <property type="entry name" value="RmlC_Cupin_sf"/>
</dbReference>
<dbReference type="AlphaFoldDB" id="A0A370U742"/>
<dbReference type="Gene3D" id="2.60.120.10">
    <property type="entry name" value="Jelly Rolls"/>
    <property type="match status" value="1"/>
</dbReference>
<sequence>MLNMEFDATVMVNLQLEPWLSSPMPGVERKPLARESAERGHATSIVRYLPGSVFRAHPHPLGEEILVLEGVFSDESGDFPAGSYFRNPPGSSHAPYSKDGCVLFVKLHQFQPSDQEHVVTKVESDQLVPGVPVVLHQFGDEQVCLVCVTPSTKDLLCDWFQGSLEMLIIRGDIEYAGVSLPALSWLRTPMLNWSDCKVEAEVILWLKIGHF</sequence>
<name>A0A370U742_9GAMM</name>
<proteinExistence type="predicted"/>
<feature type="domain" description="ChrR-like cupin" evidence="1">
    <location>
        <begin position="9"/>
        <end position="110"/>
    </location>
</feature>
<dbReference type="Proteomes" id="UP000254326">
    <property type="component" value="Unassembled WGS sequence"/>
</dbReference>
<comment type="caution">
    <text evidence="2">The sequence shown here is derived from an EMBL/GenBank/DDBJ whole genome shotgun (WGS) entry which is preliminary data.</text>
</comment>